<dbReference type="Proteomes" id="UP000634136">
    <property type="component" value="Unassembled WGS sequence"/>
</dbReference>
<dbReference type="EMBL" id="JAAIUW010000008">
    <property type="protein sequence ID" value="KAF7821249.1"/>
    <property type="molecule type" value="Genomic_DNA"/>
</dbReference>
<keyword evidence="2" id="KW-1185">Reference proteome</keyword>
<sequence length="34" mass="4173">MLARRSQQHYAHHSKRIKTQARYFRIQSSFGEPR</sequence>
<reference evidence="1" key="1">
    <citation type="submission" date="2020-09" db="EMBL/GenBank/DDBJ databases">
        <title>Genome-Enabled Discovery of Anthraquinone Biosynthesis in Senna tora.</title>
        <authorList>
            <person name="Kang S.-H."/>
            <person name="Pandey R.P."/>
            <person name="Lee C.-M."/>
            <person name="Sim J.-S."/>
            <person name="Jeong J.-T."/>
            <person name="Choi B.-S."/>
            <person name="Jung M."/>
            <person name="Ginzburg D."/>
            <person name="Zhao K."/>
            <person name="Won S.Y."/>
            <person name="Oh T.-J."/>
            <person name="Yu Y."/>
            <person name="Kim N.-H."/>
            <person name="Lee O.R."/>
            <person name="Lee T.-H."/>
            <person name="Bashyal P."/>
            <person name="Kim T.-S."/>
            <person name="Lee W.-H."/>
            <person name="Kawkins C."/>
            <person name="Kim C.-K."/>
            <person name="Kim J.S."/>
            <person name="Ahn B.O."/>
            <person name="Rhee S.Y."/>
            <person name="Sohng J.K."/>
        </authorList>
    </citation>
    <scope>NUCLEOTIDE SEQUENCE</scope>
    <source>
        <tissue evidence="1">Leaf</tissue>
    </source>
</reference>
<proteinExistence type="predicted"/>
<organism evidence="1 2">
    <name type="scientific">Senna tora</name>
    <dbReference type="NCBI Taxonomy" id="362788"/>
    <lineage>
        <taxon>Eukaryota</taxon>
        <taxon>Viridiplantae</taxon>
        <taxon>Streptophyta</taxon>
        <taxon>Embryophyta</taxon>
        <taxon>Tracheophyta</taxon>
        <taxon>Spermatophyta</taxon>
        <taxon>Magnoliopsida</taxon>
        <taxon>eudicotyledons</taxon>
        <taxon>Gunneridae</taxon>
        <taxon>Pentapetalae</taxon>
        <taxon>rosids</taxon>
        <taxon>fabids</taxon>
        <taxon>Fabales</taxon>
        <taxon>Fabaceae</taxon>
        <taxon>Caesalpinioideae</taxon>
        <taxon>Cassia clade</taxon>
        <taxon>Senna</taxon>
    </lineage>
</organism>
<accession>A0A834TPJ9</accession>
<comment type="caution">
    <text evidence="1">The sequence shown here is derived from an EMBL/GenBank/DDBJ whole genome shotgun (WGS) entry which is preliminary data.</text>
</comment>
<dbReference type="AlphaFoldDB" id="A0A834TPJ9"/>
<evidence type="ECO:0000313" key="2">
    <source>
        <dbReference type="Proteomes" id="UP000634136"/>
    </source>
</evidence>
<gene>
    <name evidence="1" type="ORF">G2W53_026704</name>
</gene>
<evidence type="ECO:0000313" key="1">
    <source>
        <dbReference type="EMBL" id="KAF7821249.1"/>
    </source>
</evidence>
<name>A0A834TPJ9_9FABA</name>
<protein>
    <submittedName>
        <fullName evidence="1">Uncharacterized protein</fullName>
    </submittedName>
</protein>